<evidence type="ECO:0000256" key="1">
    <source>
        <dbReference type="SAM" id="MobiDB-lite"/>
    </source>
</evidence>
<dbReference type="AlphaFoldDB" id="A0A2C9WEQ4"/>
<organism evidence="2">
    <name type="scientific">Manihot esculenta</name>
    <name type="common">Cassava</name>
    <name type="synonym">Jatropha manihot</name>
    <dbReference type="NCBI Taxonomy" id="3983"/>
    <lineage>
        <taxon>Eukaryota</taxon>
        <taxon>Viridiplantae</taxon>
        <taxon>Streptophyta</taxon>
        <taxon>Embryophyta</taxon>
        <taxon>Tracheophyta</taxon>
        <taxon>Spermatophyta</taxon>
        <taxon>Magnoliopsida</taxon>
        <taxon>eudicotyledons</taxon>
        <taxon>Gunneridae</taxon>
        <taxon>Pentapetalae</taxon>
        <taxon>rosids</taxon>
        <taxon>fabids</taxon>
        <taxon>Malpighiales</taxon>
        <taxon>Euphorbiaceae</taxon>
        <taxon>Crotonoideae</taxon>
        <taxon>Manihoteae</taxon>
        <taxon>Manihot</taxon>
    </lineage>
</organism>
<proteinExistence type="predicted"/>
<evidence type="ECO:0000313" key="2">
    <source>
        <dbReference type="EMBL" id="OAY58346.1"/>
    </source>
</evidence>
<feature type="region of interest" description="Disordered" evidence="1">
    <location>
        <begin position="1"/>
        <end position="26"/>
    </location>
</feature>
<reference evidence="2" key="1">
    <citation type="submission" date="2016-02" db="EMBL/GenBank/DDBJ databases">
        <title>WGS assembly of Manihot esculenta.</title>
        <authorList>
            <person name="Bredeson J.V."/>
            <person name="Prochnik S.E."/>
            <person name="Lyons J.B."/>
            <person name="Schmutz J."/>
            <person name="Grimwood J."/>
            <person name="Vrebalov J."/>
            <person name="Bart R.S."/>
            <person name="Amuge T."/>
            <person name="Ferguson M.E."/>
            <person name="Green R."/>
            <person name="Putnam N."/>
            <person name="Stites J."/>
            <person name="Rounsley S."/>
            <person name="Rokhsar D.S."/>
        </authorList>
    </citation>
    <scope>NUCLEOTIDE SEQUENCE [LARGE SCALE GENOMIC DNA]</scope>
    <source>
        <tissue evidence="2">Leaf</tissue>
    </source>
</reference>
<sequence>MKEKKSPYEEVVRAQTQQCSKTKPGSLMPKERRLVKSMIFDCFLSLFTSSERQQHKEATKV</sequence>
<feature type="compositionally biased region" description="Polar residues" evidence="1">
    <location>
        <begin position="14"/>
        <end position="23"/>
    </location>
</feature>
<protein>
    <submittedName>
        <fullName evidence="2">Uncharacterized protein</fullName>
    </submittedName>
</protein>
<name>A0A2C9WEQ4_MANES</name>
<accession>A0A2C9WEQ4</accession>
<gene>
    <name evidence="2" type="ORF">MANES_02G169800</name>
</gene>
<dbReference type="EMBL" id="CM004388">
    <property type="protein sequence ID" value="OAY58346.1"/>
    <property type="molecule type" value="Genomic_DNA"/>
</dbReference>
<feature type="compositionally biased region" description="Basic and acidic residues" evidence="1">
    <location>
        <begin position="1"/>
        <end position="12"/>
    </location>
</feature>